<keyword evidence="3" id="KW-1185">Reference proteome</keyword>
<dbReference type="PANTHER" id="PTHR33199:SF14">
    <property type="entry name" value="MAC_PERFORIN DOMAIN PROTEIN"/>
    <property type="match status" value="1"/>
</dbReference>
<dbReference type="GO" id="GO:0005886">
    <property type="term" value="C:plasma membrane"/>
    <property type="evidence" value="ECO:0007669"/>
    <property type="project" value="TreeGrafter"/>
</dbReference>
<name>A0AAN9J3F5_CROPI</name>
<dbReference type="Proteomes" id="UP001372338">
    <property type="component" value="Unassembled WGS sequence"/>
</dbReference>
<sequence length="593" mass="65431">MSETAAEKGKGLGLDAKGAVEAAISSIGFGYDICNDLSFNYCKTTISSRLIDIDDEDQFRNVELPGALSIPNVPKSIKCYPGERLRLRSDVLSFQQMAAQFNKELSLSGMIPSGHFNAAFDLSGVSQRDAANTKALAFDGHLITLCNIAYEKRQLVLCDLVKHDVPLSWDPAALARFIEKYGTHVLIGMKIGGADFIYAKQPHCSPLQPDDVEKDLKEKADKFFIDSAGQSNTNDGRFNGKEKVQEIEFLHKRKGGSGKNSLSHKEWCQTVMSQPDVISMSFIPITSLLGGINGSGFLTHAINLYLRYKPPIEDLHQFLELQLPRQWAPVLSEIYLGSHRKNQVKSGLRLGILGPMLYINTIPVDVGNRPVTGLRLQLEGASSNRLAIHLQHLASLPAFFPLSDNANVNLSCDDPHSCNFHKKVKWNCSLRVCTAPVESDDSAFIVTGAQLIVERNCLILRLRFSKVIGATLKKPPEWDESSSHQLLHSSFSHRSGCICIFPFMTKRKEGHIVPKPGDVTVGSSAYPSGLPAPVHPPELLRFVSTREIVRGPEDSPGYWVVSGAKLSVQDEKIYLFVKYSLLSFVNTSRIATP</sequence>
<dbReference type="SMART" id="SM00457">
    <property type="entry name" value="MACPF"/>
    <property type="match status" value="1"/>
</dbReference>
<dbReference type="InterPro" id="IPR020864">
    <property type="entry name" value="MACPF"/>
</dbReference>
<dbReference type="GO" id="GO:2000031">
    <property type="term" value="P:regulation of salicylic acid mediated signaling pathway"/>
    <property type="evidence" value="ECO:0007669"/>
    <property type="project" value="InterPro"/>
</dbReference>
<dbReference type="Pfam" id="PF01823">
    <property type="entry name" value="MACPF"/>
    <property type="match status" value="1"/>
</dbReference>
<dbReference type="PANTHER" id="PTHR33199">
    <property type="entry name" value="MACPF DOMAIN-CONTAINING PROTEIN CAD1"/>
    <property type="match status" value="1"/>
</dbReference>
<dbReference type="GO" id="GO:0009626">
    <property type="term" value="P:plant-type hypersensitive response"/>
    <property type="evidence" value="ECO:0007669"/>
    <property type="project" value="TreeGrafter"/>
</dbReference>
<comment type="caution">
    <text evidence="2">The sequence shown here is derived from an EMBL/GenBank/DDBJ whole genome shotgun (WGS) entry which is preliminary data.</text>
</comment>
<proteinExistence type="predicted"/>
<protein>
    <recommendedName>
        <fullName evidence="1">MACPF domain-containing protein</fullName>
    </recommendedName>
</protein>
<reference evidence="2 3" key="1">
    <citation type="submission" date="2024-01" db="EMBL/GenBank/DDBJ databases">
        <title>The genomes of 5 underutilized Papilionoideae crops provide insights into root nodulation and disease resistanc.</title>
        <authorList>
            <person name="Yuan L."/>
        </authorList>
    </citation>
    <scope>NUCLEOTIDE SEQUENCE [LARGE SCALE GENOMIC DNA]</scope>
    <source>
        <strain evidence="2">ZHUSHIDOU_FW_LH</strain>
        <tissue evidence="2">Leaf</tissue>
    </source>
</reference>
<gene>
    <name evidence="2" type="ORF">RIF29_06674</name>
</gene>
<evidence type="ECO:0000313" key="3">
    <source>
        <dbReference type="Proteomes" id="UP001372338"/>
    </source>
</evidence>
<dbReference type="AlphaFoldDB" id="A0AAN9J3F5"/>
<evidence type="ECO:0000313" key="2">
    <source>
        <dbReference type="EMBL" id="KAK7291492.1"/>
    </source>
</evidence>
<evidence type="ECO:0000259" key="1">
    <source>
        <dbReference type="PROSITE" id="PS51412"/>
    </source>
</evidence>
<dbReference type="PROSITE" id="PS51412">
    <property type="entry name" value="MACPF_2"/>
    <property type="match status" value="1"/>
</dbReference>
<accession>A0AAN9J3F5</accession>
<feature type="domain" description="MACPF" evidence="1">
    <location>
        <begin position="10"/>
        <end position="319"/>
    </location>
</feature>
<dbReference type="EMBL" id="JAYWIO010000001">
    <property type="protein sequence ID" value="KAK7291492.1"/>
    <property type="molecule type" value="Genomic_DNA"/>
</dbReference>
<dbReference type="InterPro" id="IPR044663">
    <property type="entry name" value="CAD1/NSL1-like"/>
</dbReference>
<organism evidence="2 3">
    <name type="scientific">Crotalaria pallida</name>
    <name type="common">Smooth rattlebox</name>
    <name type="synonym">Crotalaria striata</name>
    <dbReference type="NCBI Taxonomy" id="3830"/>
    <lineage>
        <taxon>Eukaryota</taxon>
        <taxon>Viridiplantae</taxon>
        <taxon>Streptophyta</taxon>
        <taxon>Embryophyta</taxon>
        <taxon>Tracheophyta</taxon>
        <taxon>Spermatophyta</taxon>
        <taxon>Magnoliopsida</taxon>
        <taxon>eudicotyledons</taxon>
        <taxon>Gunneridae</taxon>
        <taxon>Pentapetalae</taxon>
        <taxon>rosids</taxon>
        <taxon>fabids</taxon>
        <taxon>Fabales</taxon>
        <taxon>Fabaceae</taxon>
        <taxon>Papilionoideae</taxon>
        <taxon>50 kb inversion clade</taxon>
        <taxon>genistoids sensu lato</taxon>
        <taxon>core genistoids</taxon>
        <taxon>Crotalarieae</taxon>
        <taxon>Crotalaria</taxon>
    </lineage>
</organism>